<reference evidence="1 2" key="1">
    <citation type="submission" date="2012-09" db="EMBL/GenBank/DDBJ databases">
        <authorList>
            <person name="Harkins D.M."/>
            <person name="Durkin A.S."/>
            <person name="Brinkac L.M."/>
            <person name="Selengut J.D."/>
            <person name="Sanka R."/>
            <person name="DePew J."/>
            <person name="Purushe J."/>
            <person name="Chanthongthip A."/>
            <person name="Lattana O."/>
            <person name="Phetsouvanh R."/>
            <person name="Newton P.N."/>
            <person name="Vinetz J.M."/>
            <person name="Sutton G.G."/>
            <person name="Nelson W.C."/>
            <person name="Fouts D.E."/>
        </authorList>
    </citation>
    <scope>NUCLEOTIDE SEQUENCE [LARGE SCALE GENOMIC DNA]</scope>
    <source>
        <strain evidence="1 2">UI 12621</strain>
    </source>
</reference>
<proteinExistence type="predicted"/>
<protein>
    <submittedName>
        <fullName evidence="1">Uncharacterized protein</fullName>
    </submittedName>
</protein>
<name>A0A0F6HCT2_LEPIR</name>
<sequence length="58" mass="7178">MRKVNIRIFFNFGLKKLNGWKIKTKSELNLFQNRFFMKYNEVLLFLRFCKKINTEKSL</sequence>
<accession>A0A0F6HCT2</accession>
<dbReference type="AlphaFoldDB" id="A0A0F6HCT2"/>
<dbReference type="Proteomes" id="UP000006324">
    <property type="component" value="Unassembled WGS sequence"/>
</dbReference>
<evidence type="ECO:0000313" key="1">
    <source>
        <dbReference type="EMBL" id="EKO26116.1"/>
    </source>
</evidence>
<comment type="caution">
    <text evidence="1">The sequence shown here is derived from an EMBL/GenBank/DDBJ whole genome shotgun (WGS) entry which is preliminary data.</text>
</comment>
<organism evidence="1 2">
    <name type="scientific">Leptospira interrogans str. UI 12621</name>
    <dbReference type="NCBI Taxonomy" id="1049937"/>
    <lineage>
        <taxon>Bacteria</taxon>
        <taxon>Pseudomonadati</taxon>
        <taxon>Spirochaetota</taxon>
        <taxon>Spirochaetia</taxon>
        <taxon>Leptospirales</taxon>
        <taxon>Leptospiraceae</taxon>
        <taxon>Leptospira</taxon>
    </lineage>
</organism>
<gene>
    <name evidence="1" type="ORF">LEP1GSC104_3329</name>
</gene>
<dbReference type="EMBL" id="AHNQ02000016">
    <property type="protein sequence ID" value="EKO26116.1"/>
    <property type="molecule type" value="Genomic_DNA"/>
</dbReference>
<evidence type="ECO:0000313" key="2">
    <source>
        <dbReference type="Proteomes" id="UP000006324"/>
    </source>
</evidence>